<organism evidence="2 3">
    <name type="scientific">Candidatus Scatoplasma merdavium</name>
    <dbReference type="NCBI Taxonomy" id="2840932"/>
    <lineage>
        <taxon>Bacteria</taxon>
        <taxon>Bacillati</taxon>
        <taxon>Bacillota</taxon>
        <taxon>Bacilli</taxon>
        <taxon>Bacillales</taxon>
        <taxon>Candidatus Scatoplasma</taxon>
    </lineage>
</organism>
<accession>A0A9D9D9Q9</accession>
<evidence type="ECO:0008006" key="4">
    <source>
        <dbReference type="Google" id="ProtNLM"/>
    </source>
</evidence>
<dbReference type="Gene3D" id="3.40.50.300">
    <property type="entry name" value="P-loop containing nucleotide triphosphate hydrolases"/>
    <property type="match status" value="1"/>
</dbReference>
<reference evidence="2" key="2">
    <citation type="journal article" date="2021" name="PeerJ">
        <title>Extensive microbial diversity within the chicken gut microbiome revealed by metagenomics and culture.</title>
        <authorList>
            <person name="Gilroy R."/>
            <person name="Ravi A."/>
            <person name="Getino M."/>
            <person name="Pursley I."/>
            <person name="Horton D.L."/>
            <person name="Alikhan N.F."/>
            <person name="Baker D."/>
            <person name="Gharbi K."/>
            <person name="Hall N."/>
            <person name="Watson M."/>
            <person name="Adriaenssens E.M."/>
            <person name="Foster-Nyarko E."/>
            <person name="Jarju S."/>
            <person name="Secka A."/>
            <person name="Antonio M."/>
            <person name="Oren A."/>
            <person name="Chaudhuri R.R."/>
            <person name="La Ragione R."/>
            <person name="Hildebrand F."/>
            <person name="Pallen M.J."/>
        </authorList>
    </citation>
    <scope>NUCLEOTIDE SEQUENCE</scope>
    <source>
        <strain evidence="2">1748</strain>
    </source>
</reference>
<keyword evidence="1" id="KW-1133">Transmembrane helix</keyword>
<sequence length="627" mass="71139">MKLKLTKKQYLAIDLSLVFVLISAYIALCIDASYLVMSSKNPIALIREAIGLPEIEANGGTWILTGFVLVYIALFVISFSYIKAYFRKADKFEKNKFYLYSAVDCFVCLVLSFGLGTLFQLPFGIENIATSYSFLFEVIALGLIFFLIIVLVVYVIVSVYRLLKSTDKVKIEDGTLSDINGFTSVGEANLSEEAGETIANSKGGVSSNYPVFGLDSRVLSLSLEDSSASIKSSSAQEGGVSSTSSVTSSGEIISNIDTSFPKKEQLFTKLTSIDNKYESDQMLPFEKPSFTLADFLSNLQIYLAKKDELYYEKKELTEFIAALAGSKLIILEGISGTGKSSLPRYFAKFISSEAYFEPVQVTYKEKSDLLGYYNEFTKKYNETDFLSNLYEASFKKDLLNMVVLDEMNISRVEYYFADFLSVMEYPEDEQRITLMQLADNYDGPKNLKEGKLKLTPNTYFIGTCNKDDSTYTVTDKVIDRAIVIEFDGYHNKVDYKEEPKEMFISYSELQYLFKQAQSDEKKKFDSSDREKFRSVLNELNESFSIAVGNRILQQIEDMAPVYVDLGFKKEDCLDLILANKILRKLDSRFDTGLKRNLMHLEDTLSDIYGNKSFEKSRKKIKELLRRL</sequence>
<gene>
    <name evidence="2" type="ORF">IAC78_01065</name>
</gene>
<evidence type="ECO:0000313" key="3">
    <source>
        <dbReference type="Proteomes" id="UP000823629"/>
    </source>
</evidence>
<evidence type="ECO:0000313" key="2">
    <source>
        <dbReference type="EMBL" id="MBO8414061.1"/>
    </source>
</evidence>
<feature type="transmembrane region" description="Helical" evidence="1">
    <location>
        <begin position="97"/>
        <end position="119"/>
    </location>
</feature>
<protein>
    <recommendedName>
        <fullName evidence="4">ATPase dynein-related AAA domain-containing protein</fullName>
    </recommendedName>
</protein>
<evidence type="ECO:0000256" key="1">
    <source>
        <dbReference type="SAM" id="Phobius"/>
    </source>
</evidence>
<feature type="transmembrane region" description="Helical" evidence="1">
    <location>
        <begin position="62"/>
        <end position="85"/>
    </location>
</feature>
<reference evidence="2" key="1">
    <citation type="submission" date="2020-10" db="EMBL/GenBank/DDBJ databases">
        <authorList>
            <person name="Gilroy R."/>
        </authorList>
    </citation>
    <scope>NUCLEOTIDE SEQUENCE</scope>
    <source>
        <strain evidence="2">1748</strain>
    </source>
</reference>
<comment type="caution">
    <text evidence="2">The sequence shown here is derived from an EMBL/GenBank/DDBJ whole genome shotgun (WGS) entry which is preliminary data.</text>
</comment>
<feature type="transmembrane region" description="Helical" evidence="1">
    <location>
        <begin position="139"/>
        <end position="163"/>
    </location>
</feature>
<dbReference type="Proteomes" id="UP000823629">
    <property type="component" value="Unassembled WGS sequence"/>
</dbReference>
<keyword evidence="1" id="KW-0812">Transmembrane</keyword>
<name>A0A9D9D9Q9_9BACL</name>
<feature type="transmembrane region" description="Helical" evidence="1">
    <location>
        <begin position="12"/>
        <end position="37"/>
    </location>
</feature>
<dbReference type="InterPro" id="IPR027417">
    <property type="entry name" value="P-loop_NTPase"/>
</dbReference>
<proteinExistence type="predicted"/>
<dbReference type="AlphaFoldDB" id="A0A9D9D9Q9"/>
<dbReference type="SUPFAM" id="SSF52540">
    <property type="entry name" value="P-loop containing nucleoside triphosphate hydrolases"/>
    <property type="match status" value="1"/>
</dbReference>
<dbReference type="EMBL" id="JADING010000029">
    <property type="protein sequence ID" value="MBO8414061.1"/>
    <property type="molecule type" value="Genomic_DNA"/>
</dbReference>
<keyword evidence="1" id="KW-0472">Membrane</keyword>